<sequence length="34" mass="3976">MVIQKLLNRVAMLEYQNTLLEVENEELKKGKGDK</sequence>
<accession>A0A8S5S7A9</accession>
<evidence type="ECO:0000313" key="1">
    <source>
        <dbReference type="EMBL" id="DAF46798.1"/>
    </source>
</evidence>
<reference evidence="1" key="1">
    <citation type="journal article" date="2021" name="Proc. Natl. Acad. Sci. U.S.A.">
        <title>A Catalog of Tens of Thousands of Viruses from Human Metagenomes Reveals Hidden Associations with Chronic Diseases.</title>
        <authorList>
            <person name="Tisza M.J."/>
            <person name="Buck C.B."/>
        </authorList>
    </citation>
    <scope>NUCLEOTIDE SEQUENCE</scope>
    <source>
        <strain evidence="1">Ctj0M16</strain>
    </source>
</reference>
<proteinExistence type="predicted"/>
<protein>
    <submittedName>
        <fullName evidence="1">Vimentin</fullName>
    </submittedName>
</protein>
<name>A0A8S5S7A9_9CAUD</name>
<dbReference type="EMBL" id="BK032544">
    <property type="protein sequence ID" value="DAF46798.1"/>
    <property type="molecule type" value="Genomic_DNA"/>
</dbReference>
<organism evidence="1">
    <name type="scientific">Siphoviridae sp. ctj0M16</name>
    <dbReference type="NCBI Taxonomy" id="2827918"/>
    <lineage>
        <taxon>Viruses</taxon>
        <taxon>Duplodnaviria</taxon>
        <taxon>Heunggongvirae</taxon>
        <taxon>Uroviricota</taxon>
        <taxon>Caudoviricetes</taxon>
    </lineage>
</organism>